<keyword evidence="3" id="KW-0378">Hydrolase</keyword>
<dbReference type="PANTHER" id="PTHR39178:SF1">
    <property type="entry name" value="RIBOSOMAL-PROCESSING CYSTEINE PROTEASE PRP"/>
    <property type="match status" value="1"/>
</dbReference>
<name>A0A7Y9B167_9FIRM</name>
<evidence type="ECO:0000313" key="8">
    <source>
        <dbReference type="Proteomes" id="UP000526307"/>
    </source>
</evidence>
<protein>
    <recommendedName>
        <fullName evidence="6">Ribosomal processing cysteine protease Prp</fullName>
    </recommendedName>
</protein>
<keyword evidence="1" id="KW-0690">Ribosome biogenesis</keyword>
<dbReference type="InterPro" id="IPR036764">
    <property type="entry name" value="Peptidase_Prp_sf"/>
</dbReference>
<keyword evidence="4" id="KW-0788">Thiol protease</keyword>
<evidence type="ECO:0000256" key="3">
    <source>
        <dbReference type="ARBA" id="ARBA00022801"/>
    </source>
</evidence>
<accession>A0A7Y9B167</accession>
<dbReference type="SUPFAM" id="SSF118010">
    <property type="entry name" value="TM1457-like"/>
    <property type="match status" value="1"/>
</dbReference>
<evidence type="ECO:0000256" key="6">
    <source>
        <dbReference type="ARBA" id="ARBA00044538"/>
    </source>
</evidence>
<comment type="caution">
    <text evidence="7">The sequence shown here is derived from an EMBL/GenBank/DDBJ whole genome shotgun (WGS) entry which is preliminary data.</text>
</comment>
<gene>
    <name evidence="7" type="ORF">HW270_03600</name>
</gene>
<evidence type="ECO:0000256" key="2">
    <source>
        <dbReference type="ARBA" id="ARBA00022670"/>
    </source>
</evidence>
<dbReference type="AlphaFoldDB" id="A0A7Y9B167"/>
<dbReference type="GO" id="GO:0042254">
    <property type="term" value="P:ribosome biogenesis"/>
    <property type="evidence" value="ECO:0007669"/>
    <property type="project" value="UniProtKB-KW"/>
</dbReference>
<comment type="similarity">
    <text evidence="5">Belongs to the Prp family.</text>
</comment>
<evidence type="ECO:0000256" key="1">
    <source>
        <dbReference type="ARBA" id="ARBA00022517"/>
    </source>
</evidence>
<organism evidence="7 8">
    <name type="scientific">Mogibacterium timidum</name>
    <dbReference type="NCBI Taxonomy" id="35519"/>
    <lineage>
        <taxon>Bacteria</taxon>
        <taxon>Bacillati</taxon>
        <taxon>Bacillota</taxon>
        <taxon>Clostridia</taxon>
        <taxon>Peptostreptococcales</taxon>
        <taxon>Anaerovoracaceae</taxon>
        <taxon>Mogibacterium</taxon>
    </lineage>
</organism>
<dbReference type="Pfam" id="PF04327">
    <property type="entry name" value="Peptidase_Prp"/>
    <property type="match status" value="1"/>
</dbReference>
<keyword evidence="2 7" id="KW-0645">Protease</keyword>
<proteinExistence type="inferred from homology"/>
<evidence type="ECO:0000256" key="4">
    <source>
        <dbReference type="ARBA" id="ARBA00022807"/>
    </source>
</evidence>
<evidence type="ECO:0000256" key="5">
    <source>
        <dbReference type="ARBA" id="ARBA00044503"/>
    </source>
</evidence>
<dbReference type="PANTHER" id="PTHR39178">
    <property type="entry name" value="HYPOTHETICAL RIBOSOME-ASSOCIATED PROTEIN"/>
    <property type="match status" value="1"/>
</dbReference>
<dbReference type="Proteomes" id="UP000526307">
    <property type="component" value="Unassembled WGS sequence"/>
</dbReference>
<dbReference type="CDD" id="cd16332">
    <property type="entry name" value="Prp-like"/>
    <property type="match status" value="1"/>
</dbReference>
<reference evidence="7 8" key="1">
    <citation type="submission" date="2020-06" db="EMBL/GenBank/DDBJ databases">
        <title>Mogibacterium timidum strain W9173 genomic sequence.</title>
        <authorList>
            <person name="Wade W.G."/>
            <person name="Johnston C.D."/>
            <person name="Chen T."/>
            <person name="Dewhirst F.E."/>
        </authorList>
    </citation>
    <scope>NUCLEOTIDE SEQUENCE [LARGE SCALE GENOMIC DNA]</scope>
    <source>
        <strain evidence="7 8">W9173</strain>
    </source>
</reference>
<dbReference type="InterPro" id="IPR007422">
    <property type="entry name" value="Peptidase_Prp"/>
</dbReference>
<sequence length="98" mass="10690">MIQIKVNNYSVEVSGHAGYMPRGSDIVCAGVSALYQTLKESAKELTDGEYKTSSEEGYGRIWPIGEVSDEYKLLVSSFLIGANGIADSYPDYVKVITD</sequence>
<dbReference type="GO" id="GO:0008234">
    <property type="term" value="F:cysteine-type peptidase activity"/>
    <property type="evidence" value="ECO:0007669"/>
    <property type="project" value="UniProtKB-KW"/>
</dbReference>
<evidence type="ECO:0000313" key="7">
    <source>
        <dbReference type="EMBL" id="NWO23166.1"/>
    </source>
</evidence>
<dbReference type="GO" id="GO:0006508">
    <property type="term" value="P:proteolysis"/>
    <property type="evidence" value="ECO:0007669"/>
    <property type="project" value="UniProtKB-KW"/>
</dbReference>
<dbReference type="Gene3D" id="3.30.70.1490">
    <property type="entry name" value="Cysteine protease Prp"/>
    <property type="match status" value="1"/>
</dbReference>
<keyword evidence="8" id="KW-1185">Reference proteome</keyword>
<dbReference type="RefSeq" id="WP_178978353.1">
    <property type="nucleotide sequence ID" value="NZ_JABXYR010000001.1"/>
</dbReference>
<dbReference type="EMBL" id="JABXYR010000001">
    <property type="protein sequence ID" value="NWO23166.1"/>
    <property type="molecule type" value="Genomic_DNA"/>
</dbReference>